<dbReference type="PANTHER" id="PTHR43394:SF27">
    <property type="entry name" value="ATP-DEPENDENT TRANSLOCASE ABCB1-LIKE"/>
    <property type="match status" value="1"/>
</dbReference>
<gene>
    <name evidence="7" type="ORF">PXEA_LOCUS16110</name>
</gene>
<sequence>MQQDYAWFDDKNPGILVGRLSASIETIEEGIGDKIGNFFSNITQFVAGIVIGFIKNWKLTLVACSMLPLVVIAFGLFGVMMKIFSIKEIKAYEKAGEVAGEVFSAIKTVFAFGGENKELERYQKNLHDAKKMGVIKATLLGFGMGLVTLSIWISAAVIFAYGMSLVTNEGLDPGSLIVHK</sequence>
<keyword evidence="3 5" id="KW-1133">Transmembrane helix</keyword>
<dbReference type="InterPro" id="IPR039421">
    <property type="entry name" value="Type_1_exporter"/>
</dbReference>
<evidence type="ECO:0000313" key="8">
    <source>
        <dbReference type="Proteomes" id="UP000784294"/>
    </source>
</evidence>
<evidence type="ECO:0000256" key="3">
    <source>
        <dbReference type="ARBA" id="ARBA00022989"/>
    </source>
</evidence>
<comment type="caution">
    <text evidence="7">The sequence shown here is derived from an EMBL/GenBank/DDBJ whole genome shotgun (WGS) entry which is preliminary data.</text>
</comment>
<accession>A0A3S4ZY35</accession>
<dbReference type="PANTHER" id="PTHR43394">
    <property type="entry name" value="ATP-DEPENDENT PERMEASE MDL1, MITOCHONDRIAL"/>
    <property type="match status" value="1"/>
</dbReference>
<dbReference type="GO" id="GO:0005524">
    <property type="term" value="F:ATP binding"/>
    <property type="evidence" value="ECO:0007669"/>
    <property type="project" value="InterPro"/>
</dbReference>
<organism evidence="7 8">
    <name type="scientific">Protopolystoma xenopodis</name>
    <dbReference type="NCBI Taxonomy" id="117903"/>
    <lineage>
        <taxon>Eukaryota</taxon>
        <taxon>Metazoa</taxon>
        <taxon>Spiralia</taxon>
        <taxon>Lophotrochozoa</taxon>
        <taxon>Platyhelminthes</taxon>
        <taxon>Monogenea</taxon>
        <taxon>Polyopisthocotylea</taxon>
        <taxon>Polystomatidea</taxon>
        <taxon>Polystomatidae</taxon>
        <taxon>Protopolystoma</taxon>
    </lineage>
</organism>
<dbReference type="Proteomes" id="UP000784294">
    <property type="component" value="Unassembled WGS sequence"/>
</dbReference>
<feature type="transmembrane region" description="Helical" evidence="5">
    <location>
        <begin position="60"/>
        <end position="84"/>
    </location>
</feature>
<evidence type="ECO:0000313" key="7">
    <source>
        <dbReference type="EMBL" id="VEL22670.1"/>
    </source>
</evidence>
<proteinExistence type="predicted"/>
<keyword evidence="4 5" id="KW-0472">Membrane</keyword>
<feature type="transmembrane region" description="Helical" evidence="5">
    <location>
        <begin position="35"/>
        <end position="54"/>
    </location>
</feature>
<evidence type="ECO:0000256" key="5">
    <source>
        <dbReference type="SAM" id="Phobius"/>
    </source>
</evidence>
<evidence type="ECO:0000256" key="2">
    <source>
        <dbReference type="ARBA" id="ARBA00022692"/>
    </source>
</evidence>
<dbReference type="GO" id="GO:0005743">
    <property type="term" value="C:mitochondrial inner membrane"/>
    <property type="evidence" value="ECO:0007669"/>
    <property type="project" value="TreeGrafter"/>
</dbReference>
<dbReference type="GO" id="GO:0090374">
    <property type="term" value="P:oligopeptide export from mitochondrion"/>
    <property type="evidence" value="ECO:0007669"/>
    <property type="project" value="TreeGrafter"/>
</dbReference>
<dbReference type="Pfam" id="PF00664">
    <property type="entry name" value="ABC_membrane"/>
    <property type="match status" value="1"/>
</dbReference>
<evidence type="ECO:0000256" key="4">
    <source>
        <dbReference type="ARBA" id="ARBA00023136"/>
    </source>
</evidence>
<dbReference type="SUPFAM" id="SSF90123">
    <property type="entry name" value="ABC transporter transmembrane region"/>
    <property type="match status" value="1"/>
</dbReference>
<evidence type="ECO:0000256" key="1">
    <source>
        <dbReference type="ARBA" id="ARBA00004141"/>
    </source>
</evidence>
<reference evidence="7" key="1">
    <citation type="submission" date="2018-11" db="EMBL/GenBank/DDBJ databases">
        <authorList>
            <consortium name="Pathogen Informatics"/>
        </authorList>
    </citation>
    <scope>NUCLEOTIDE SEQUENCE</scope>
</reference>
<protein>
    <recommendedName>
        <fullName evidence="6">ABC transmembrane type-1 domain-containing protein</fullName>
    </recommendedName>
</protein>
<dbReference type="CDD" id="cd18577">
    <property type="entry name" value="ABC_6TM_Pgp_ABCB1_D1_like"/>
    <property type="match status" value="1"/>
</dbReference>
<evidence type="ECO:0000259" key="6">
    <source>
        <dbReference type="PROSITE" id="PS50929"/>
    </source>
</evidence>
<dbReference type="InterPro" id="IPR036640">
    <property type="entry name" value="ABC1_TM_sf"/>
</dbReference>
<dbReference type="EMBL" id="CAAALY010057779">
    <property type="protein sequence ID" value="VEL22670.1"/>
    <property type="molecule type" value="Genomic_DNA"/>
</dbReference>
<dbReference type="InterPro" id="IPR011527">
    <property type="entry name" value="ABC1_TM_dom"/>
</dbReference>
<dbReference type="OrthoDB" id="6500128at2759"/>
<dbReference type="GO" id="GO:0015421">
    <property type="term" value="F:ABC-type oligopeptide transporter activity"/>
    <property type="evidence" value="ECO:0007669"/>
    <property type="project" value="TreeGrafter"/>
</dbReference>
<keyword evidence="2 5" id="KW-0812">Transmembrane</keyword>
<name>A0A3S4ZY35_9PLAT</name>
<feature type="transmembrane region" description="Helical" evidence="5">
    <location>
        <begin position="139"/>
        <end position="163"/>
    </location>
</feature>
<dbReference type="PROSITE" id="PS50929">
    <property type="entry name" value="ABC_TM1F"/>
    <property type="match status" value="1"/>
</dbReference>
<feature type="domain" description="ABC transmembrane type-1" evidence="6">
    <location>
        <begin position="1"/>
        <end position="177"/>
    </location>
</feature>
<keyword evidence="8" id="KW-1185">Reference proteome</keyword>
<comment type="subcellular location">
    <subcellularLocation>
        <location evidence="1">Membrane</location>
        <topology evidence="1">Multi-pass membrane protein</topology>
    </subcellularLocation>
</comment>
<dbReference type="AlphaFoldDB" id="A0A3S4ZY35"/>
<dbReference type="Gene3D" id="1.20.1560.10">
    <property type="entry name" value="ABC transporter type 1, transmembrane domain"/>
    <property type="match status" value="1"/>
</dbReference>